<dbReference type="PROSITE" id="PS51186">
    <property type="entry name" value="GNAT"/>
    <property type="match status" value="1"/>
</dbReference>
<dbReference type="EMBL" id="CP036455">
    <property type="protein sequence ID" value="QBI53222.1"/>
    <property type="molecule type" value="Genomic_DNA"/>
</dbReference>
<feature type="domain" description="N-acetyltransferase" evidence="1">
    <location>
        <begin position="36"/>
        <end position="180"/>
    </location>
</feature>
<dbReference type="Gene3D" id="3.40.630.30">
    <property type="match status" value="1"/>
</dbReference>
<dbReference type="GO" id="GO:0016747">
    <property type="term" value="F:acyltransferase activity, transferring groups other than amino-acyl groups"/>
    <property type="evidence" value="ECO:0007669"/>
    <property type="project" value="InterPro"/>
</dbReference>
<evidence type="ECO:0000313" key="3">
    <source>
        <dbReference type="Proteomes" id="UP000292235"/>
    </source>
</evidence>
<accession>A0A4V0ZJE7</accession>
<dbReference type="Pfam" id="PF00583">
    <property type="entry name" value="Acetyltransf_1"/>
    <property type="match status" value="1"/>
</dbReference>
<keyword evidence="2" id="KW-0808">Transferase</keyword>
<proteinExistence type="predicted"/>
<dbReference type="Proteomes" id="UP000292235">
    <property type="component" value="Chromosome"/>
</dbReference>
<dbReference type="AlphaFoldDB" id="A0A4V0ZJE7"/>
<dbReference type="SUPFAM" id="SSF55729">
    <property type="entry name" value="Acyl-CoA N-acyltransferases (Nat)"/>
    <property type="match status" value="1"/>
</dbReference>
<dbReference type="InterPro" id="IPR000182">
    <property type="entry name" value="GNAT_dom"/>
</dbReference>
<name>A0A4V0ZJE7_9ACTN</name>
<sequence length="180" mass="18746">MAEDTGAAALRSAVDLVRLDRPGPQVERLRTAVLRLRVAPGQRGLVTEAVETLPRADADPDRTPFAVLVDAQPAGYGIIDRGGALAELSGIAADTARAVLLRAFYLAPEHQGRGIGRAACAALAPLVRSVHPHADAAFVIVGEANRAAVRAYRAGGFLPTGTRLTSATAGQQTVLRKEVA</sequence>
<dbReference type="InterPro" id="IPR016181">
    <property type="entry name" value="Acyl_CoA_acyltransferase"/>
</dbReference>
<gene>
    <name evidence="2" type="ORF">EKD16_07130</name>
</gene>
<dbReference type="KEGG" id="strr:EKD16_07130"/>
<keyword evidence="3" id="KW-1185">Reference proteome</keyword>
<dbReference type="CDD" id="cd04301">
    <property type="entry name" value="NAT_SF"/>
    <property type="match status" value="1"/>
</dbReference>
<reference evidence="2 3" key="1">
    <citation type="submission" date="2019-02" db="EMBL/GenBank/DDBJ databases">
        <authorList>
            <person name="Khodamoradi S."/>
            <person name="Hahnke R.L."/>
            <person name="Kaempfer P."/>
            <person name="Schumann P."/>
            <person name="Rohde M."/>
            <person name="Steinert M."/>
            <person name="Luzhetskyy A."/>
            <person name="Wink J."/>
            <person name="Ruckert C."/>
        </authorList>
    </citation>
    <scope>NUCLEOTIDE SEQUENCE [LARGE SCALE GENOMIC DNA]</scope>
    <source>
        <strain evidence="2 3">M2</strain>
    </source>
</reference>
<evidence type="ECO:0000313" key="2">
    <source>
        <dbReference type="EMBL" id="QBI53222.1"/>
    </source>
</evidence>
<evidence type="ECO:0000259" key="1">
    <source>
        <dbReference type="PROSITE" id="PS51186"/>
    </source>
</evidence>
<organism evidence="2 3">
    <name type="scientific">Streptomonospora litoralis</name>
    <dbReference type="NCBI Taxonomy" id="2498135"/>
    <lineage>
        <taxon>Bacteria</taxon>
        <taxon>Bacillati</taxon>
        <taxon>Actinomycetota</taxon>
        <taxon>Actinomycetes</taxon>
        <taxon>Streptosporangiales</taxon>
        <taxon>Nocardiopsidaceae</taxon>
        <taxon>Streptomonospora</taxon>
    </lineage>
</organism>
<protein>
    <submittedName>
        <fullName evidence="2">Acetyltransferase (GNAT) family protein</fullName>
    </submittedName>
</protein>